<proteinExistence type="predicted"/>
<accession>A0ABD0KSY2</accession>
<protein>
    <submittedName>
        <fullName evidence="2">Uncharacterized protein</fullName>
    </submittedName>
</protein>
<organism evidence="2 3">
    <name type="scientific">Batillaria attramentaria</name>
    <dbReference type="NCBI Taxonomy" id="370345"/>
    <lineage>
        <taxon>Eukaryota</taxon>
        <taxon>Metazoa</taxon>
        <taxon>Spiralia</taxon>
        <taxon>Lophotrochozoa</taxon>
        <taxon>Mollusca</taxon>
        <taxon>Gastropoda</taxon>
        <taxon>Caenogastropoda</taxon>
        <taxon>Sorbeoconcha</taxon>
        <taxon>Cerithioidea</taxon>
        <taxon>Batillariidae</taxon>
        <taxon>Batillaria</taxon>
    </lineage>
</organism>
<gene>
    <name evidence="2" type="ORF">BaRGS_00018699</name>
</gene>
<dbReference type="EMBL" id="JACVVK020000131">
    <property type="protein sequence ID" value="KAK7489999.1"/>
    <property type="molecule type" value="Genomic_DNA"/>
</dbReference>
<evidence type="ECO:0000256" key="1">
    <source>
        <dbReference type="SAM" id="MobiDB-lite"/>
    </source>
</evidence>
<feature type="region of interest" description="Disordered" evidence="1">
    <location>
        <begin position="26"/>
        <end position="76"/>
    </location>
</feature>
<reference evidence="2 3" key="1">
    <citation type="journal article" date="2023" name="Sci. Data">
        <title>Genome assembly of the Korean intertidal mud-creeper Batillaria attramentaria.</title>
        <authorList>
            <person name="Patra A.K."/>
            <person name="Ho P.T."/>
            <person name="Jun S."/>
            <person name="Lee S.J."/>
            <person name="Kim Y."/>
            <person name="Won Y.J."/>
        </authorList>
    </citation>
    <scope>NUCLEOTIDE SEQUENCE [LARGE SCALE GENOMIC DNA]</scope>
    <source>
        <strain evidence="2">Wonlab-2016</strain>
    </source>
</reference>
<name>A0ABD0KSY2_9CAEN</name>
<feature type="non-terminal residue" evidence="2">
    <location>
        <position position="1"/>
    </location>
</feature>
<dbReference type="AlphaFoldDB" id="A0ABD0KSY2"/>
<comment type="caution">
    <text evidence="2">The sequence shown here is derived from an EMBL/GenBank/DDBJ whole genome shotgun (WGS) entry which is preliminary data.</text>
</comment>
<sequence>GESVCAAARVSCMQSTLGCDSLQVKKSPQVQYSTHKIPDQHKRPKSGEDNDDEADWNSEDRVMIDGSGDVANDASD</sequence>
<dbReference type="Proteomes" id="UP001519460">
    <property type="component" value="Unassembled WGS sequence"/>
</dbReference>
<evidence type="ECO:0000313" key="2">
    <source>
        <dbReference type="EMBL" id="KAK7489999.1"/>
    </source>
</evidence>
<keyword evidence="3" id="KW-1185">Reference proteome</keyword>
<feature type="compositionally biased region" description="Basic and acidic residues" evidence="1">
    <location>
        <begin position="36"/>
        <end position="48"/>
    </location>
</feature>
<evidence type="ECO:0000313" key="3">
    <source>
        <dbReference type="Proteomes" id="UP001519460"/>
    </source>
</evidence>